<reference evidence="2" key="2">
    <citation type="journal article" date="2024" name="Plant">
        <title>Genomic evolution and insights into agronomic trait innovations of Sesamum species.</title>
        <authorList>
            <person name="Miao H."/>
            <person name="Wang L."/>
            <person name="Qu L."/>
            <person name="Liu H."/>
            <person name="Sun Y."/>
            <person name="Le M."/>
            <person name="Wang Q."/>
            <person name="Wei S."/>
            <person name="Zheng Y."/>
            <person name="Lin W."/>
            <person name="Duan Y."/>
            <person name="Cao H."/>
            <person name="Xiong S."/>
            <person name="Wang X."/>
            <person name="Wei L."/>
            <person name="Li C."/>
            <person name="Ma Q."/>
            <person name="Ju M."/>
            <person name="Zhao R."/>
            <person name="Li G."/>
            <person name="Mu C."/>
            <person name="Tian Q."/>
            <person name="Mei H."/>
            <person name="Zhang T."/>
            <person name="Gao T."/>
            <person name="Zhang H."/>
        </authorList>
    </citation>
    <scope>NUCLEOTIDE SEQUENCE</scope>
    <source>
        <strain evidence="2">G02</strain>
    </source>
</reference>
<feature type="region of interest" description="Disordered" evidence="1">
    <location>
        <begin position="1"/>
        <end position="120"/>
    </location>
</feature>
<evidence type="ECO:0000256" key="1">
    <source>
        <dbReference type="SAM" id="MobiDB-lite"/>
    </source>
</evidence>
<feature type="compositionally biased region" description="Low complexity" evidence="1">
    <location>
        <begin position="76"/>
        <end position="89"/>
    </location>
</feature>
<protein>
    <submittedName>
        <fullName evidence="2">Uncharacterized protein</fullName>
    </submittedName>
</protein>
<proteinExistence type="predicted"/>
<sequence length="120" mass="13145">MLKEGVPNLKRSSSFSADRSVEQFDSSEEKEEGNSTRTKCIPISIKATLTKQPRCESMRSPISDGPRISSDRAESSRTTTSGTSNGGSKRTIEPLSMGTRSTKPDSCRNDKENVIKIEES</sequence>
<accession>A0AAW2W9N9</accession>
<feature type="compositionally biased region" description="Basic and acidic residues" evidence="1">
    <location>
        <begin position="102"/>
        <end position="120"/>
    </location>
</feature>
<reference evidence="2" key="1">
    <citation type="submission" date="2020-06" db="EMBL/GenBank/DDBJ databases">
        <authorList>
            <person name="Li T."/>
            <person name="Hu X."/>
            <person name="Zhang T."/>
            <person name="Song X."/>
            <person name="Zhang H."/>
            <person name="Dai N."/>
            <person name="Sheng W."/>
            <person name="Hou X."/>
            <person name="Wei L."/>
        </authorList>
    </citation>
    <scope>NUCLEOTIDE SEQUENCE</scope>
    <source>
        <strain evidence="2">G02</strain>
        <tissue evidence="2">Leaf</tissue>
    </source>
</reference>
<evidence type="ECO:0000313" key="2">
    <source>
        <dbReference type="EMBL" id="KAL0436952.1"/>
    </source>
</evidence>
<dbReference type="AlphaFoldDB" id="A0AAW2W9N9"/>
<organism evidence="2">
    <name type="scientific">Sesamum radiatum</name>
    <name type="common">Black benniseed</name>
    <dbReference type="NCBI Taxonomy" id="300843"/>
    <lineage>
        <taxon>Eukaryota</taxon>
        <taxon>Viridiplantae</taxon>
        <taxon>Streptophyta</taxon>
        <taxon>Embryophyta</taxon>
        <taxon>Tracheophyta</taxon>
        <taxon>Spermatophyta</taxon>
        <taxon>Magnoliopsida</taxon>
        <taxon>eudicotyledons</taxon>
        <taxon>Gunneridae</taxon>
        <taxon>Pentapetalae</taxon>
        <taxon>asterids</taxon>
        <taxon>lamiids</taxon>
        <taxon>Lamiales</taxon>
        <taxon>Pedaliaceae</taxon>
        <taxon>Sesamum</taxon>
    </lineage>
</organism>
<gene>
    <name evidence="2" type="ORF">Sradi_0403100</name>
</gene>
<name>A0AAW2W9N9_SESRA</name>
<dbReference type="EMBL" id="JACGWJ010000002">
    <property type="protein sequence ID" value="KAL0436952.1"/>
    <property type="molecule type" value="Genomic_DNA"/>
</dbReference>
<comment type="caution">
    <text evidence="2">The sequence shown here is derived from an EMBL/GenBank/DDBJ whole genome shotgun (WGS) entry which is preliminary data.</text>
</comment>